<feature type="transmembrane region" description="Helical" evidence="1">
    <location>
        <begin position="224"/>
        <end position="244"/>
    </location>
</feature>
<gene>
    <name evidence="2" type="ORF">SAMN05421879_10548</name>
</gene>
<sequence length="252" mass="27102">MWWAGSVTLPDWHLLRLAGAARDERLNRHLAYLLAWVAGVLNSVGFVAVGFYTSHMTGITAGVADQLVLGGGRLVGLGLVSIAFFLLGAMACAVQFNWARRRARGDRFALVLLTEAVLVLVVGGLADEVTWAHREWLLVAVLCFVMGQQNALITKVSEATIRTTHVTGMVTDIGIELGKLAYRNRLADAEPVRGDRGKLWMLSALVGLFFLGGVLGAVGYVALGFVVLLVPAGLLLLVAVPPLLDHVPWTVR</sequence>
<evidence type="ECO:0000313" key="3">
    <source>
        <dbReference type="Proteomes" id="UP000219688"/>
    </source>
</evidence>
<dbReference type="EMBL" id="OBQK01000005">
    <property type="protein sequence ID" value="SOC55367.1"/>
    <property type="molecule type" value="Genomic_DNA"/>
</dbReference>
<feature type="transmembrane region" description="Helical" evidence="1">
    <location>
        <begin position="136"/>
        <end position="153"/>
    </location>
</feature>
<proteinExistence type="predicted"/>
<evidence type="ECO:0000256" key="1">
    <source>
        <dbReference type="SAM" id="Phobius"/>
    </source>
</evidence>
<feature type="transmembrane region" description="Helical" evidence="1">
    <location>
        <begin position="108"/>
        <end position="124"/>
    </location>
</feature>
<keyword evidence="1" id="KW-0812">Transmembrane</keyword>
<dbReference type="PANTHER" id="PTHR37314">
    <property type="entry name" value="SLR0142 PROTEIN"/>
    <property type="match status" value="1"/>
</dbReference>
<feature type="transmembrane region" description="Helical" evidence="1">
    <location>
        <begin position="199"/>
        <end position="218"/>
    </location>
</feature>
<dbReference type="PANTHER" id="PTHR37314:SF4">
    <property type="entry name" value="UPF0700 TRANSMEMBRANE PROTEIN YOAK"/>
    <property type="match status" value="1"/>
</dbReference>
<keyword evidence="3" id="KW-1185">Reference proteome</keyword>
<dbReference type="Proteomes" id="UP000219688">
    <property type="component" value="Unassembled WGS sequence"/>
</dbReference>
<feature type="transmembrane region" description="Helical" evidence="1">
    <location>
        <begin position="30"/>
        <end position="54"/>
    </location>
</feature>
<name>A0A285VN94_9MICO</name>
<organism evidence="2 3">
    <name type="scientific">Ornithinimicrobium cerasi</name>
    <dbReference type="NCBI Taxonomy" id="2248773"/>
    <lineage>
        <taxon>Bacteria</taxon>
        <taxon>Bacillati</taxon>
        <taxon>Actinomycetota</taxon>
        <taxon>Actinomycetes</taxon>
        <taxon>Micrococcales</taxon>
        <taxon>Ornithinimicrobiaceae</taxon>
        <taxon>Ornithinimicrobium</taxon>
    </lineage>
</organism>
<accession>A0A285VN94</accession>
<dbReference type="AlphaFoldDB" id="A0A285VN94"/>
<protein>
    <submittedName>
        <fullName evidence="2">Uncharacterized membrane protein YoaK, UPF0700 family</fullName>
    </submittedName>
</protein>
<dbReference type="InterPro" id="IPR010699">
    <property type="entry name" value="DUF1275"/>
</dbReference>
<evidence type="ECO:0000313" key="2">
    <source>
        <dbReference type="EMBL" id="SOC55367.1"/>
    </source>
</evidence>
<keyword evidence="1" id="KW-0472">Membrane</keyword>
<feature type="transmembrane region" description="Helical" evidence="1">
    <location>
        <begin position="74"/>
        <end position="96"/>
    </location>
</feature>
<dbReference type="Pfam" id="PF06912">
    <property type="entry name" value="DUF1275"/>
    <property type="match status" value="1"/>
</dbReference>
<reference evidence="3" key="1">
    <citation type="submission" date="2017-08" db="EMBL/GenBank/DDBJ databases">
        <authorList>
            <person name="Varghese N."/>
            <person name="Submissions S."/>
        </authorList>
    </citation>
    <scope>NUCLEOTIDE SEQUENCE [LARGE SCALE GENOMIC DNA]</scope>
    <source>
        <strain evidence="3">USBA17B2</strain>
    </source>
</reference>
<keyword evidence="1" id="KW-1133">Transmembrane helix</keyword>